<name>A0A9P1DU86_9DINO</name>
<dbReference type="PROSITE" id="PS50103">
    <property type="entry name" value="ZF_C3H1"/>
    <property type="match status" value="2"/>
</dbReference>
<evidence type="ECO:0000259" key="7">
    <source>
        <dbReference type="PROSITE" id="PS50103"/>
    </source>
</evidence>
<keyword evidence="1 5" id="KW-0479">Metal-binding</keyword>
<dbReference type="PANTHER" id="PTHR12547">
    <property type="entry name" value="CCCH ZINC FINGER/TIS11-RELATED"/>
    <property type="match status" value="1"/>
</dbReference>
<keyword evidence="11" id="KW-1185">Reference proteome</keyword>
<evidence type="ECO:0000256" key="4">
    <source>
        <dbReference type="ARBA" id="ARBA00022833"/>
    </source>
</evidence>
<feature type="zinc finger region" description="C3H1-type" evidence="5">
    <location>
        <begin position="33"/>
        <end position="60"/>
    </location>
</feature>
<keyword evidence="4 5" id="KW-0862">Zinc</keyword>
<accession>A0A9P1DU86</accession>
<dbReference type="SUPFAM" id="SSF90229">
    <property type="entry name" value="CCCH zinc finger"/>
    <property type="match status" value="2"/>
</dbReference>
<keyword evidence="2" id="KW-0677">Repeat</keyword>
<gene>
    <name evidence="8" type="ORF">C1SCF055_LOCUS40408</name>
</gene>
<dbReference type="OrthoDB" id="410307at2759"/>
<dbReference type="Gene3D" id="4.10.1000.10">
    <property type="entry name" value="Zinc finger, CCCH-type"/>
    <property type="match status" value="2"/>
</dbReference>
<feature type="zinc finger region" description="C3H1-type" evidence="5">
    <location>
        <begin position="68"/>
        <end position="95"/>
    </location>
</feature>
<dbReference type="Proteomes" id="UP001152797">
    <property type="component" value="Unassembled WGS sequence"/>
</dbReference>
<dbReference type="InterPro" id="IPR000571">
    <property type="entry name" value="Znf_CCCH"/>
</dbReference>
<dbReference type="InterPro" id="IPR045877">
    <property type="entry name" value="ZFP36-like"/>
</dbReference>
<dbReference type="Pfam" id="PF00642">
    <property type="entry name" value="zf-CCCH"/>
    <property type="match status" value="2"/>
</dbReference>
<feature type="compositionally biased region" description="Polar residues" evidence="6">
    <location>
        <begin position="151"/>
        <end position="163"/>
    </location>
</feature>
<evidence type="ECO:0000256" key="6">
    <source>
        <dbReference type="SAM" id="MobiDB-lite"/>
    </source>
</evidence>
<evidence type="ECO:0000256" key="3">
    <source>
        <dbReference type="ARBA" id="ARBA00022771"/>
    </source>
</evidence>
<dbReference type="GO" id="GO:0008270">
    <property type="term" value="F:zinc ion binding"/>
    <property type="evidence" value="ECO:0007669"/>
    <property type="project" value="UniProtKB-KW"/>
</dbReference>
<evidence type="ECO:0000313" key="9">
    <source>
        <dbReference type="EMBL" id="CAL1168961.1"/>
    </source>
</evidence>
<dbReference type="EMBL" id="CAMXCT010006538">
    <property type="protein sequence ID" value="CAI4015586.1"/>
    <property type="molecule type" value="Genomic_DNA"/>
</dbReference>
<reference evidence="8" key="1">
    <citation type="submission" date="2022-10" db="EMBL/GenBank/DDBJ databases">
        <authorList>
            <person name="Chen Y."/>
            <person name="Dougan E. K."/>
            <person name="Chan C."/>
            <person name="Rhodes N."/>
            <person name="Thang M."/>
        </authorList>
    </citation>
    <scope>NUCLEOTIDE SEQUENCE</scope>
</reference>
<feature type="domain" description="C3H1-type" evidence="7">
    <location>
        <begin position="68"/>
        <end position="95"/>
    </location>
</feature>
<evidence type="ECO:0000256" key="5">
    <source>
        <dbReference type="PROSITE-ProRule" id="PRU00723"/>
    </source>
</evidence>
<evidence type="ECO:0000313" key="8">
    <source>
        <dbReference type="EMBL" id="CAI4015586.1"/>
    </source>
</evidence>
<dbReference type="GO" id="GO:0003729">
    <property type="term" value="F:mRNA binding"/>
    <property type="evidence" value="ECO:0007669"/>
    <property type="project" value="InterPro"/>
</dbReference>
<evidence type="ECO:0000313" key="10">
    <source>
        <dbReference type="EMBL" id="CAL4802898.1"/>
    </source>
</evidence>
<protein>
    <submittedName>
        <fullName evidence="10">C3H1-type domain-containing protein</fullName>
    </submittedName>
</protein>
<reference evidence="9" key="2">
    <citation type="submission" date="2024-04" db="EMBL/GenBank/DDBJ databases">
        <authorList>
            <person name="Chen Y."/>
            <person name="Shah S."/>
            <person name="Dougan E. K."/>
            <person name="Thang M."/>
            <person name="Chan C."/>
        </authorList>
    </citation>
    <scope>NUCLEOTIDE SEQUENCE [LARGE SCALE GENOMIC DNA]</scope>
</reference>
<comment type="caution">
    <text evidence="8">The sequence shown here is derived from an EMBL/GenBank/DDBJ whole genome shotgun (WGS) entry which is preliminary data.</text>
</comment>
<proteinExistence type="predicted"/>
<feature type="region of interest" description="Disordered" evidence="6">
    <location>
        <begin position="293"/>
        <end position="317"/>
    </location>
</feature>
<dbReference type="PANTHER" id="PTHR12547:SF173">
    <property type="entry name" value="ZINC FINGER CCCH DOMAIN-CONTAINING PROTEIN 52"/>
    <property type="match status" value="1"/>
</dbReference>
<organism evidence="8">
    <name type="scientific">Cladocopium goreaui</name>
    <dbReference type="NCBI Taxonomy" id="2562237"/>
    <lineage>
        <taxon>Eukaryota</taxon>
        <taxon>Sar</taxon>
        <taxon>Alveolata</taxon>
        <taxon>Dinophyceae</taxon>
        <taxon>Suessiales</taxon>
        <taxon>Symbiodiniaceae</taxon>
        <taxon>Cladocopium</taxon>
    </lineage>
</organism>
<keyword evidence="3 5" id="KW-0863">Zinc-finger</keyword>
<feature type="domain" description="C3H1-type" evidence="7">
    <location>
        <begin position="33"/>
        <end position="60"/>
    </location>
</feature>
<evidence type="ECO:0000256" key="2">
    <source>
        <dbReference type="ARBA" id="ARBA00022737"/>
    </source>
</evidence>
<evidence type="ECO:0000313" key="11">
    <source>
        <dbReference type="Proteomes" id="UP001152797"/>
    </source>
</evidence>
<evidence type="ECO:0000256" key="1">
    <source>
        <dbReference type="ARBA" id="ARBA00022723"/>
    </source>
</evidence>
<dbReference type="InterPro" id="IPR036855">
    <property type="entry name" value="Znf_CCCH_sf"/>
</dbReference>
<dbReference type="SMART" id="SM00356">
    <property type="entry name" value="ZnF_C3H1"/>
    <property type="match status" value="2"/>
</dbReference>
<dbReference type="AlphaFoldDB" id="A0A9P1DU86"/>
<sequence>MLGQGGVAFGPRVKPAKHIVKPNGSHAQPMIQFVKTKLCKHFTKGYCKFEDHCFFAHDLSELLFRPDLTKTKLCQAFMTTGACSNDRCSFAHGVEDLRPVGGVYVPPALGPFQESLLAAREQMSASKTLWCATQEPEYIEPLDLKTRRGSDTSSAAYGNPNKQRQARPAMAVKCADTEDVISLTPTTLTTPTTPRSISAEQVESLDAQEPVRVTPVTWVVPSRWLLMVERLLSQRRAQMVRHGRILLNKSQCGLFDRELSRADVDTISAILLHEPGWCVEFKQLARRLSKCLQQSSTPRTEPGTPLLSAPSDSGEYF</sequence>
<feature type="region of interest" description="Disordered" evidence="6">
    <location>
        <begin position="148"/>
        <end position="168"/>
    </location>
</feature>
<dbReference type="EMBL" id="CAMXCT020006538">
    <property type="protein sequence ID" value="CAL1168961.1"/>
    <property type="molecule type" value="Genomic_DNA"/>
</dbReference>
<dbReference type="EMBL" id="CAMXCT030006538">
    <property type="protein sequence ID" value="CAL4802898.1"/>
    <property type="molecule type" value="Genomic_DNA"/>
</dbReference>